<dbReference type="Pfam" id="PF03073">
    <property type="entry name" value="TspO_MBR"/>
    <property type="match status" value="1"/>
</dbReference>
<keyword evidence="8" id="KW-1185">Reference proteome</keyword>
<feature type="transmembrane region" description="Helical" evidence="6">
    <location>
        <begin position="50"/>
        <end position="72"/>
    </location>
</feature>
<feature type="transmembrane region" description="Helical" evidence="6">
    <location>
        <begin position="135"/>
        <end position="156"/>
    </location>
</feature>
<dbReference type="PANTHER" id="PTHR33802">
    <property type="entry name" value="SI:CH211-161H7.5-RELATED"/>
    <property type="match status" value="1"/>
</dbReference>
<dbReference type="InterPro" id="IPR004307">
    <property type="entry name" value="TspO_MBR"/>
</dbReference>
<dbReference type="eggNOG" id="COG1030">
    <property type="taxonomic scope" value="Bacteria"/>
</dbReference>
<proteinExistence type="inferred from homology"/>
<keyword evidence="3 6" id="KW-0812">Transmembrane</keyword>
<organism evidence="7 8">
    <name type="scientific">Fictibacillus macauensis ZFHKF-1</name>
    <dbReference type="NCBI Taxonomy" id="1196324"/>
    <lineage>
        <taxon>Bacteria</taxon>
        <taxon>Bacillati</taxon>
        <taxon>Bacillota</taxon>
        <taxon>Bacilli</taxon>
        <taxon>Bacillales</taxon>
        <taxon>Fictibacillaceae</taxon>
        <taxon>Fictibacillus</taxon>
    </lineage>
</organism>
<evidence type="ECO:0000256" key="2">
    <source>
        <dbReference type="ARBA" id="ARBA00007524"/>
    </source>
</evidence>
<feature type="transmembrane region" description="Helical" evidence="6">
    <location>
        <begin position="109"/>
        <end position="128"/>
    </location>
</feature>
<dbReference type="GO" id="GO:0016020">
    <property type="term" value="C:membrane"/>
    <property type="evidence" value="ECO:0007669"/>
    <property type="project" value="UniProtKB-SubCell"/>
</dbReference>
<name>I8UFR4_9BACL</name>
<dbReference type="Proteomes" id="UP000004080">
    <property type="component" value="Unassembled WGS sequence"/>
</dbReference>
<feature type="transmembrane region" description="Helical" evidence="6">
    <location>
        <begin position="220"/>
        <end position="240"/>
    </location>
</feature>
<dbReference type="EMBL" id="AKKV01000024">
    <property type="protein sequence ID" value="EIT85735.1"/>
    <property type="molecule type" value="Genomic_DNA"/>
</dbReference>
<dbReference type="STRING" id="1196324.A374_07869"/>
<dbReference type="PATRIC" id="fig|1196324.3.peg.1614"/>
<dbReference type="PANTHER" id="PTHR33802:SF1">
    <property type="entry name" value="XK-RELATED PROTEIN"/>
    <property type="match status" value="1"/>
</dbReference>
<sequence>MKHDTLRAYGNILAFIVMVAVNSLSSTLPLNGKTDKELSDAYNLLITPAGYVFSIWGMIYIMLAIWCIYQVLPRHRSDDVFRSISFWFILNALLNAAWIFVWHYQWVDASILIMYGLLATLIIIYNVTRKTTTSFWLVVPFSIYIGWVSVAAIVNTQTVFVYHGWDQLNVSGITVALITLLLATVLAFYVTSRTRDIFYSLVFIWAFIGIGVRQSEFHDITLAVIVVTIALFSSVIYALYRKKGTFQIYR</sequence>
<feature type="transmembrane region" description="Helical" evidence="6">
    <location>
        <begin position="12"/>
        <end position="30"/>
    </location>
</feature>
<evidence type="ECO:0000313" key="7">
    <source>
        <dbReference type="EMBL" id="EIT85735.1"/>
    </source>
</evidence>
<dbReference type="Gene3D" id="1.20.1260.100">
    <property type="entry name" value="TspO/MBR protein"/>
    <property type="match status" value="1"/>
</dbReference>
<reference evidence="7 8" key="1">
    <citation type="journal article" date="2012" name="J. Bacteriol.">
        <title>Genome of Bacillus macauensis ZFHKF-1, a Long-Chain-Forming Bacterium.</title>
        <authorList>
            <person name="Cai L."/>
            <person name="Zhang T."/>
        </authorList>
    </citation>
    <scope>NUCLEOTIDE SEQUENCE [LARGE SCALE GENOMIC DNA]</scope>
    <source>
        <strain evidence="7 8">ZFHKF-1</strain>
    </source>
</reference>
<keyword evidence="5 6" id="KW-0472">Membrane</keyword>
<dbReference type="AlphaFoldDB" id="I8UFR4"/>
<evidence type="ECO:0008006" key="9">
    <source>
        <dbReference type="Google" id="ProtNLM"/>
    </source>
</evidence>
<protein>
    <recommendedName>
        <fullName evidence="9">Tryptophan-rich sensory protein</fullName>
    </recommendedName>
</protein>
<feature type="transmembrane region" description="Helical" evidence="6">
    <location>
        <begin position="84"/>
        <end position="103"/>
    </location>
</feature>
<feature type="transmembrane region" description="Helical" evidence="6">
    <location>
        <begin position="197"/>
        <end position="214"/>
    </location>
</feature>
<comment type="caution">
    <text evidence="7">The sequence shown here is derived from an EMBL/GenBank/DDBJ whole genome shotgun (WGS) entry which is preliminary data.</text>
</comment>
<accession>I8UFR4</accession>
<dbReference type="RefSeq" id="WP_007201667.1">
    <property type="nucleotide sequence ID" value="NZ_AKKV01000024.1"/>
</dbReference>
<keyword evidence="4 6" id="KW-1133">Transmembrane helix</keyword>
<gene>
    <name evidence="7" type="ORF">A374_07869</name>
</gene>
<evidence type="ECO:0000256" key="6">
    <source>
        <dbReference type="SAM" id="Phobius"/>
    </source>
</evidence>
<evidence type="ECO:0000256" key="5">
    <source>
        <dbReference type="ARBA" id="ARBA00023136"/>
    </source>
</evidence>
<dbReference type="OrthoDB" id="5189031at2"/>
<evidence type="ECO:0000256" key="1">
    <source>
        <dbReference type="ARBA" id="ARBA00004141"/>
    </source>
</evidence>
<dbReference type="InterPro" id="IPR038330">
    <property type="entry name" value="TspO/MBR-related_sf"/>
</dbReference>
<comment type="subcellular location">
    <subcellularLocation>
        <location evidence="1">Membrane</location>
        <topology evidence="1">Multi-pass membrane protein</topology>
    </subcellularLocation>
</comment>
<comment type="similarity">
    <text evidence="2">Belongs to the TspO/BZRP family.</text>
</comment>
<evidence type="ECO:0000256" key="4">
    <source>
        <dbReference type="ARBA" id="ARBA00022989"/>
    </source>
</evidence>
<feature type="transmembrane region" description="Helical" evidence="6">
    <location>
        <begin position="168"/>
        <end position="190"/>
    </location>
</feature>
<evidence type="ECO:0000256" key="3">
    <source>
        <dbReference type="ARBA" id="ARBA00022692"/>
    </source>
</evidence>
<evidence type="ECO:0000313" key="8">
    <source>
        <dbReference type="Proteomes" id="UP000004080"/>
    </source>
</evidence>